<keyword evidence="2" id="KW-0238">DNA-binding</keyword>
<dbReference type="Gene3D" id="1.10.10.60">
    <property type="entry name" value="Homeodomain-like"/>
    <property type="match status" value="2"/>
</dbReference>
<dbReference type="Pfam" id="PF02311">
    <property type="entry name" value="AraC_binding"/>
    <property type="match status" value="1"/>
</dbReference>
<dbReference type="InterPro" id="IPR020449">
    <property type="entry name" value="Tscrpt_reg_AraC-type_HTH"/>
</dbReference>
<evidence type="ECO:0000313" key="6">
    <source>
        <dbReference type="Proteomes" id="UP000215694"/>
    </source>
</evidence>
<evidence type="ECO:0000256" key="1">
    <source>
        <dbReference type="ARBA" id="ARBA00023015"/>
    </source>
</evidence>
<dbReference type="InterPro" id="IPR009057">
    <property type="entry name" value="Homeodomain-like_sf"/>
</dbReference>
<evidence type="ECO:0000256" key="2">
    <source>
        <dbReference type="ARBA" id="ARBA00023125"/>
    </source>
</evidence>
<dbReference type="InterPro" id="IPR018060">
    <property type="entry name" value="HTH_AraC"/>
</dbReference>
<dbReference type="InterPro" id="IPR014710">
    <property type="entry name" value="RmlC-like_jellyroll"/>
</dbReference>
<evidence type="ECO:0000256" key="3">
    <source>
        <dbReference type="ARBA" id="ARBA00023163"/>
    </source>
</evidence>
<dbReference type="PROSITE" id="PS00041">
    <property type="entry name" value="HTH_ARAC_FAMILY_1"/>
    <property type="match status" value="1"/>
</dbReference>
<dbReference type="InterPro" id="IPR018062">
    <property type="entry name" value="HTH_AraC-typ_CS"/>
</dbReference>
<organism evidence="5 6">
    <name type="scientific">Romboutsia weinsteinii</name>
    <dbReference type="NCBI Taxonomy" id="2020949"/>
    <lineage>
        <taxon>Bacteria</taxon>
        <taxon>Bacillati</taxon>
        <taxon>Bacillota</taxon>
        <taxon>Clostridia</taxon>
        <taxon>Peptostreptococcales</taxon>
        <taxon>Peptostreptococcaceae</taxon>
        <taxon>Romboutsia</taxon>
    </lineage>
</organism>
<protein>
    <submittedName>
        <fullName evidence="5">AraC family transcriptional regulator</fullName>
    </submittedName>
</protein>
<gene>
    <name evidence="5" type="ORF">CHL78_013210</name>
</gene>
<dbReference type="PANTHER" id="PTHR43280">
    <property type="entry name" value="ARAC-FAMILY TRANSCRIPTIONAL REGULATOR"/>
    <property type="match status" value="1"/>
</dbReference>
<evidence type="ECO:0000313" key="5">
    <source>
        <dbReference type="EMBL" id="RDY26520.1"/>
    </source>
</evidence>
<dbReference type="Pfam" id="PF12833">
    <property type="entry name" value="HTH_18"/>
    <property type="match status" value="1"/>
</dbReference>
<keyword evidence="3" id="KW-0804">Transcription</keyword>
<comment type="caution">
    <text evidence="5">The sequence shown here is derived from an EMBL/GenBank/DDBJ whole genome shotgun (WGS) entry which is preliminary data.</text>
</comment>
<dbReference type="InterPro" id="IPR037923">
    <property type="entry name" value="HTH-like"/>
</dbReference>
<keyword evidence="1" id="KW-0805">Transcription regulation</keyword>
<dbReference type="RefSeq" id="WP_094367689.1">
    <property type="nucleotide sequence ID" value="NZ_NOJY02000025.1"/>
</dbReference>
<feature type="domain" description="HTH araC/xylS-type" evidence="4">
    <location>
        <begin position="286"/>
        <end position="384"/>
    </location>
</feature>
<dbReference type="InterPro" id="IPR003313">
    <property type="entry name" value="AraC-bd"/>
</dbReference>
<evidence type="ECO:0000259" key="4">
    <source>
        <dbReference type="PROSITE" id="PS01124"/>
    </source>
</evidence>
<dbReference type="EMBL" id="NOJY02000025">
    <property type="protein sequence ID" value="RDY26520.1"/>
    <property type="molecule type" value="Genomic_DNA"/>
</dbReference>
<dbReference type="GO" id="GO:0043565">
    <property type="term" value="F:sequence-specific DNA binding"/>
    <property type="evidence" value="ECO:0007669"/>
    <property type="project" value="InterPro"/>
</dbReference>
<dbReference type="PRINTS" id="PR00032">
    <property type="entry name" value="HTHARAC"/>
</dbReference>
<dbReference type="PROSITE" id="PS01124">
    <property type="entry name" value="HTH_ARAC_FAMILY_2"/>
    <property type="match status" value="1"/>
</dbReference>
<dbReference type="SMART" id="SM00342">
    <property type="entry name" value="HTH_ARAC"/>
    <property type="match status" value="1"/>
</dbReference>
<dbReference type="OrthoDB" id="249627at2"/>
<dbReference type="Proteomes" id="UP000215694">
    <property type="component" value="Unassembled WGS sequence"/>
</dbReference>
<keyword evidence="6" id="KW-1185">Reference proteome</keyword>
<reference evidence="5 6" key="1">
    <citation type="journal article" date="2017" name="Genome Announc.">
        <title>Draft Genome Sequence of Romboutsia weinsteinii sp. nov. Strain CCRI-19649(T) Isolated from Surface Water.</title>
        <authorList>
            <person name="Maheux A.F."/>
            <person name="Boudreau D.K."/>
            <person name="Berube E."/>
            <person name="Boissinot M."/>
            <person name="Cantin P."/>
            <person name="Raymond F."/>
            <person name="Corbeil J."/>
            <person name="Omar R.F."/>
            <person name="Bergeron M.G."/>
        </authorList>
    </citation>
    <scope>NUCLEOTIDE SEQUENCE [LARGE SCALE GENOMIC DNA]</scope>
    <source>
        <strain evidence="5 6">CCRI-19649</strain>
    </source>
</reference>
<name>A0A371J172_9FIRM</name>
<accession>A0A371J172</accession>
<dbReference type="AlphaFoldDB" id="A0A371J172"/>
<dbReference type="SUPFAM" id="SSF51215">
    <property type="entry name" value="Regulatory protein AraC"/>
    <property type="match status" value="1"/>
</dbReference>
<dbReference type="Gene3D" id="2.60.120.10">
    <property type="entry name" value="Jelly Rolls"/>
    <property type="match status" value="1"/>
</dbReference>
<sequence>MFKQTTCISFEEYGDVLSYLSNYDVCLEHKKSIVLTERSIDKLFYTQDEIFIKLKKGVILILVSKDGLFENIESYILNGRVKLNKGIYYNFIPISDDCMLNIYSNSISNESLQLDYSYTYNEIIPTINIDKIYTRFYQDKPTNYLFKGEKHSFWELTFVDRGVLYTKLDGIEYKLKQNDIIFYAPNQYHSQYTDDKKSCSYLTMSFDMNFTNFELLSNKVFSCSKDIYTIVDNLIKELNSNNIYSYELALCYLKQIIIKVLTLDFDNIVIKPLNTVQQHFDNELLDTILEFIHSNISLNIDVQTLCDKFSISSSKLHLLFKSNLNTTATAYISNIKLNKSKDLLKESNHTISQISEILGFTSVHYFSKKFKKNYGFSPSEYLRSVNKNTQ</sequence>
<dbReference type="GO" id="GO:0003700">
    <property type="term" value="F:DNA-binding transcription factor activity"/>
    <property type="evidence" value="ECO:0007669"/>
    <property type="project" value="InterPro"/>
</dbReference>
<dbReference type="SUPFAM" id="SSF46689">
    <property type="entry name" value="Homeodomain-like"/>
    <property type="match status" value="1"/>
</dbReference>
<dbReference type="PANTHER" id="PTHR43280:SF2">
    <property type="entry name" value="HTH-TYPE TRANSCRIPTIONAL REGULATOR EXSA"/>
    <property type="match status" value="1"/>
</dbReference>
<proteinExistence type="predicted"/>